<feature type="active site" description="Proton donor" evidence="7">
    <location>
        <position position="115"/>
    </location>
</feature>
<comment type="caution">
    <text evidence="9">The sequence shown here is derived from an EMBL/GenBank/DDBJ whole genome shotgun (WGS) entry which is preliminary data.</text>
</comment>
<evidence type="ECO:0000256" key="4">
    <source>
        <dbReference type="ARBA" id="ARBA00022801"/>
    </source>
</evidence>
<dbReference type="PANTHER" id="PTHR11717">
    <property type="entry name" value="LOW MOLECULAR WEIGHT PROTEIN TYROSINE PHOSPHATASE"/>
    <property type="match status" value="1"/>
</dbReference>
<sequence>NICRSPMAEAVFSHKVTASNLQNRFIIDSAGTAGYHVGENPDRRTIQACQRHGVPINHIAREVVEEDFCTFDYMLCMDNSNLENLQEMKSRIPGSIAIVKLFGDYDPLGERIIRDPYYGGNESFERNFQQVSRCSEAFLQSLGLE</sequence>
<evidence type="ECO:0000313" key="9">
    <source>
        <dbReference type="EMBL" id="CAG8584100.1"/>
    </source>
</evidence>
<evidence type="ECO:0000256" key="5">
    <source>
        <dbReference type="ARBA" id="ARBA00022912"/>
    </source>
</evidence>
<dbReference type="GO" id="GO:0003993">
    <property type="term" value="F:acid phosphatase activity"/>
    <property type="evidence" value="ECO:0007669"/>
    <property type="project" value="InterPro"/>
</dbReference>
<reference evidence="9" key="1">
    <citation type="submission" date="2021-06" db="EMBL/GenBank/DDBJ databases">
        <authorList>
            <person name="Kallberg Y."/>
            <person name="Tangrot J."/>
            <person name="Rosling A."/>
        </authorList>
    </citation>
    <scope>NUCLEOTIDE SEQUENCE</scope>
    <source>
        <strain evidence="9">CL551</strain>
    </source>
</reference>
<dbReference type="AlphaFoldDB" id="A0A9N9C140"/>
<dbReference type="InterPro" id="IPR023485">
    <property type="entry name" value="Ptyr_pPase"/>
</dbReference>
<evidence type="ECO:0000313" key="10">
    <source>
        <dbReference type="Proteomes" id="UP000789342"/>
    </source>
</evidence>
<accession>A0A9N9C140</accession>
<dbReference type="EMBL" id="CAJVPV010005064">
    <property type="protein sequence ID" value="CAG8584100.1"/>
    <property type="molecule type" value="Genomic_DNA"/>
</dbReference>
<dbReference type="Pfam" id="PF01451">
    <property type="entry name" value="LMWPc"/>
    <property type="match status" value="1"/>
</dbReference>
<dbReference type="PRINTS" id="PR00720">
    <property type="entry name" value="MAMMALPTPASE"/>
</dbReference>
<name>A0A9N9C140_9GLOM</name>
<dbReference type="OrthoDB" id="3388at2759"/>
<feature type="domain" description="Phosphotyrosine protein phosphatase I" evidence="8">
    <location>
        <begin position="1"/>
        <end position="141"/>
    </location>
</feature>
<dbReference type="SUPFAM" id="SSF52788">
    <property type="entry name" value="Phosphotyrosine protein phosphatases I"/>
    <property type="match status" value="1"/>
</dbReference>
<protein>
    <submittedName>
        <fullName evidence="9">12834_t:CDS:1</fullName>
    </submittedName>
</protein>
<dbReference type="CDD" id="cd16343">
    <property type="entry name" value="LMWPTP"/>
    <property type="match status" value="1"/>
</dbReference>
<dbReference type="InterPro" id="IPR036196">
    <property type="entry name" value="Ptyr_pPase_sf"/>
</dbReference>
<evidence type="ECO:0000259" key="8">
    <source>
        <dbReference type="SMART" id="SM00226"/>
    </source>
</evidence>
<dbReference type="GO" id="GO:0005737">
    <property type="term" value="C:cytoplasm"/>
    <property type="evidence" value="ECO:0007669"/>
    <property type="project" value="UniProtKB-SubCell"/>
</dbReference>
<evidence type="ECO:0000256" key="3">
    <source>
        <dbReference type="ARBA" id="ARBA00022490"/>
    </source>
</evidence>
<dbReference type="InterPro" id="IPR017867">
    <property type="entry name" value="Tyr_phospatase_low_mol_wt"/>
</dbReference>
<proteinExistence type="inferred from homology"/>
<gene>
    <name evidence="9" type="ORF">AMORRO_LOCUS7044</name>
</gene>
<keyword evidence="5" id="KW-0904">Protein phosphatase</keyword>
<organism evidence="9 10">
    <name type="scientific">Acaulospora morrowiae</name>
    <dbReference type="NCBI Taxonomy" id="94023"/>
    <lineage>
        <taxon>Eukaryota</taxon>
        <taxon>Fungi</taxon>
        <taxon>Fungi incertae sedis</taxon>
        <taxon>Mucoromycota</taxon>
        <taxon>Glomeromycotina</taxon>
        <taxon>Glomeromycetes</taxon>
        <taxon>Diversisporales</taxon>
        <taxon>Acaulosporaceae</taxon>
        <taxon>Acaulospora</taxon>
    </lineage>
</organism>
<dbReference type="FunFam" id="3.40.50.2300:FF:000105">
    <property type="entry name" value="Low molecular weight phosphotyrosine protein"/>
    <property type="match status" value="1"/>
</dbReference>
<comment type="similarity">
    <text evidence="2">Belongs to the low molecular weight phosphotyrosine protein phosphatase family.</text>
</comment>
<dbReference type="SMART" id="SM00226">
    <property type="entry name" value="LMWPc"/>
    <property type="match status" value="1"/>
</dbReference>
<dbReference type="Proteomes" id="UP000789342">
    <property type="component" value="Unassembled WGS sequence"/>
</dbReference>
<dbReference type="PANTHER" id="PTHR11717:SF7">
    <property type="entry name" value="LOW MOLECULAR WEIGHT PHOSPHOTYROSINE PROTEIN PHOSPHATASE"/>
    <property type="match status" value="1"/>
</dbReference>
<keyword evidence="10" id="KW-1185">Reference proteome</keyword>
<keyword evidence="3" id="KW-0963">Cytoplasm</keyword>
<evidence type="ECO:0000256" key="6">
    <source>
        <dbReference type="ARBA" id="ARBA00051722"/>
    </source>
</evidence>
<evidence type="ECO:0000256" key="7">
    <source>
        <dbReference type="PIRSR" id="PIRSR617867-1"/>
    </source>
</evidence>
<evidence type="ECO:0000256" key="1">
    <source>
        <dbReference type="ARBA" id="ARBA00004496"/>
    </source>
</evidence>
<dbReference type="InterPro" id="IPR002115">
    <property type="entry name" value="Tyr_Pase_low_mol_wt_mml"/>
</dbReference>
<dbReference type="PRINTS" id="PR00719">
    <property type="entry name" value="LMWPTPASE"/>
</dbReference>
<feature type="non-terminal residue" evidence="9">
    <location>
        <position position="145"/>
    </location>
</feature>
<dbReference type="InterPro" id="IPR050438">
    <property type="entry name" value="LMW_PTPase"/>
</dbReference>
<dbReference type="GO" id="GO:0004726">
    <property type="term" value="F:non-membrane spanning protein tyrosine phosphatase activity"/>
    <property type="evidence" value="ECO:0007669"/>
    <property type="project" value="InterPro"/>
</dbReference>
<dbReference type="Gene3D" id="3.40.50.2300">
    <property type="match status" value="1"/>
</dbReference>
<comment type="subcellular location">
    <subcellularLocation>
        <location evidence="1">Cytoplasm</location>
    </subcellularLocation>
</comment>
<evidence type="ECO:0000256" key="2">
    <source>
        <dbReference type="ARBA" id="ARBA00011063"/>
    </source>
</evidence>
<comment type="catalytic activity">
    <reaction evidence="6">
        <text>O-phospho-L-tyrosyl-[protein] + H2O = L-tyrosyl-[protein] + phosphate</text>
        <dbReference type="Rhea" id="RHEA:10684"/>
        <dbReference type="Rhea" id="RHEA-COMP:10136"/>
        <dbReference type="Rhea" id="RHEA-COMP:20101"/>
        <dbReference type="ChEBI" id="CHEBI:15377"/>
        <dbReference type="ChEBI" id="CHEBI:43474"/>
        <dbReference type="ChEBI" id="CHEBI:46858"/>
        <dbReference type="ChEBI" id="CHEBI:61978"/>
        <dbReference type="EC" id="3.1.3.48"/>
    </reaction>
</comment>
<feature type="active site" evidence="7">
    <location>
        <position position="4"/>
    </location>
</feature>
<keyword evidence="4" id="KW-0378">Hydrolase</keyword>